<feature type="transmembrane region" description="Helical" evidence="1">
    <location>
        <begin position="36"/>
        <end position="59"/>
    </location>
</feature>
<organism evidence="2 3">
    <name type="scientific">Pedobacter cryoconitis</name>
    <dbReference type="NCBI Taxonomy" id="188932"/>
    <lineage>
        <taxon>Bacteria</taxon>
        <taxon>Pseudomonadati</taxon>
        <taxon>Bacteroidota</taxon>
        <taxon>Sphingobacteriia</taxon>
        <taxon>Sphingobacteriales</taxon>
        <taxon>Sphingobacteriaceae</taxon>
        <taxon>Pedobacter</taxon>
    </lineage>
</organism>
<reference evidence="2 3" key="1">
    <citation type="submission" date="2020-08" db="EMBL/GenBank/DDBJ databases">
        <title>Genomic Encyclopedia of Type Strains, Phase IV (KMG-V): Genome sequencing to study the core and pangenomes of soil and plant-associated prokaryotes.</title>
        <authorList>
            <person name="Whitman W."/>
        </authorList>
    </citation>
    <scope>NUCLEOTIDE SEQUENCE [LARGE SCALE GENOMIC DNA]</scope>
    <source>
        <strain evidence="2 3">M2T3</strain>
    </source>
</reference>
<feature type="transmembrane region" description="Helical" evidence="1">
    <location>
        <begin position="6"/>
        <end position="24"/>
    </location>
</feature>
<dbReference type="EMBL" id="JACHCC010000003">
    <property type="protein sequence ID" value="MBB6499195.1"/>
    <property type="molecule type" value="Genomic_DNA"/>
</dbReference>
<dbReference type="RefSeq" id="WP_184623934.1">
    <property type="nucleotide sequence ID" value="NZ_JACHCC010000003.1"/>
</dbReference>
<keyword evidence="1" id="KW-0472">Membrane</keyword>
<gene>
    <name evidence="2" type="ORF">HDF25_001336</name>
</gene>
<protein>
    <submittedName>
        <fullName evidence="2">Putative membrane protein</fullName>
    </submittedName>
</protein>
<name>A0A7X0J162_9SPHI</name>
<comment type="caution">
    <text evidence="2">The sequence shown here is derived from an EMBL/GenBank/DDBJ whole genome shotgun (WGS) entry which is preliminary data.</text>
</comment>
<dbReference type="AlphaFoldDB" id="A0A7X0J162"/>
<feature type="transmembrane region" description="Helical" evidence="1">
    <location>
        <begin position="65"/>
        <end position="88"/>
    </location>
</feature>
<evidence type="ECO:0000313" key="3">
    <source>
        <dbReference type="Proteomes" id="UP000521017"/>
    </source>
</evidence>
<keyword evidence="1" id="KW-0812">Transmembrane</keyword>
<proteinExistence type="predicted"/>
<dbReference type="Proteomes" id="UP000521017">
    <property type="component" value="Unassembled WGS sequence"/>
</dbReference>
<sequence length="110" mass="12409">MNNKTLSILSYVTIIGWLIAYFSYKKEKTEDTLVRYHLEQGLGIFILSALLNIALRIVSQITPELASALSVLGYVVIVLWVFGIINAINEQKKPVPLFGKMFEGKFSFIP</sequence>
<keyword evidence="1" id="KW-1133">Transmembrane helix</keyword>
<accession>A0A7X0J162</accession>
<evidence type="ECO:0000313" key="2">
    <source>
        <dbReference type="EMBL" id="MBB6499195.1"/>
    </source>
</evidence>
<evidence type="ECO:0000256" key="1">
    <source>
        <dbReference type="SAM" id="Phobius"/>
    </source>
</evidence>